<evidence type="ECO:0000256" key="1">
    <source>
        <dbReference type="ARBA" id="ARBA00023125"/>
    </source>
</evidence>
<dbReference type="InterPro" id="IPR011006">
    <property type="entry name" value="CheY-like_superfamily"/>
</dbReference>
<reference evidence="5 6" key="1">
    <citation type="submission" date="2009-01" db="EMBL/GenBank/DDBJ databases">
        <title>Complete sequence of chromosome of Methylobacterium nodulans ORS 2060.</title>
        <authorList>
            <consortium name="US DOE Joint Genome Institute"/>
            <person name="Lucas S."/>
            <person name="Copeland A."/>
            <person name="Lapidus A."/>
            <person name="Glavina del Rio T."/>
            <person name="Dalin E."/>
            <person name="Tice H."/>
            <person name="Bruce D."/>
            <person name="Goodwin L."/>
            <person name="Pitluck S."/>
            <person name="Sims D."/>
            <person name="Brettin T."/>
            <person name="Detter J.C."/>
            <person name="Han C."/>
            <person name="Larimer F."/>
            <person name="Land M."/>
            <person name="Hauser L."/>
            <person name="Kyrpides N."/>
            <person name="Ivanova N."/>
            <person name="Marx C.J."/>
            <person name="Richardson P."/>
        </authorList>
    </citation>
    <scope>NUCLEOTIDE SEQUENCE [LARGE SCALE GENOMIC DNA]</scope>
    <source>
        <strain evidence="6">LMG 21967 / CNCM I-2342 / ORS 2060</strain>
    </source>
</reference>
<evidence type="ECO:0000313" key="6">
    <source>
        <dbReference type="Proteomes" id="UP000008207"/>
    </source>
</evidence>
<dbReference type="PANTHER" id="PTHR48111">
    <property type="entry name" value="REGULATOR OF RPOS"/>
    <property type="match status" value="1"/>
</dbReference>
<dbReference type="Proteomes" id="UP000008207">
    <property type="component" value="Chromosome"/>
</dbReference>
<dbReference type="EMBL" id="CP001349">
    <property type="protein sequence ID" value="ACL57505.1"/>
    <property type="molecule type" value="Genomic_DNA"/>
</dbReference>
<proteinExistence type="predicted"/>
<dbReference type="Gene3D" id="3.40.50.2300">
    <property type="match status" value="1"/>
</dbReference>
<dbReference type="GO" id="GO:0000156">
    <property type="term" value="F:phosphorelay response regulator activity"/>
    <property type="evidence" value="ECO:0007669"/>
    <property type="project" value="TreeGrafter"/>
</dbReference>
<evidence type="ECO:0000313" key="5">
    <source>
        <dbReference type="EMBL" id="ACL57505.1"/>
    </source>
</evidence>
<dbReference type="SUPFAM" id="SSF52172">
    <property type="entry name" value="CheY-like"/>
    <property type="match status" value="1"/>
</dbReference>
<evidence type="ECO:0000256" key="3">
    <source>
        <dbReference type="SAM" id="MobiDB-lite"/>
    </source>
</evidence>
<feature type="modified residue" description="4-aspartylphosphate" evidence="2">
    <location>
        <position position="53"/>
    </location>
</feature>
<dbReference type="OrthoDB" id="9760752at2"/>
<dbReference type="PANTHER" id="PTHR48111:SF50">
    <property type="entry name" value="KDP OPERON TRANSCRIPTIONAL REGULATORY PROTEIN KDPE"/>
    <property type="match status" value="1"/>
</dbReference>
<dbReference type="PROSITE" id="PS50110">
    <property type="entry name" value="RESPONSE_REGULATORY"/>
    <property type="match status" value="1"/>
</dbReference>
<protein>
    <submittedName>
        <fullName evidence="5">Response regulator receiver protein</fullName>
    </submittedName>
</protein>
<dbReference type="AlphaFoldDB" id="B8ICU4"/>
<keyword evidence="1" id="KW-0238">DNA-binding</keyword>
<dbReference type="GO" id="GO:0000976">
    <property type="term" value="F:transcription cis-regulatory region binding"/>
    <property type="evidence" value="ECO:0007669"/>
    <property type="project" value="TreeGrafter"/>
</dbReference>
<accession>B8ICU4</accession>
<feature type="domain" description="Response regulatory" evidence="4">
    <location>
        <begin position="2"/>
        <end position="118"/>
    </location>
</feature>
<dbReference type="STRING" id="460265.Mnod_2539"/>
<dbReference type="RefSeq" id="WP_015929185.1">
    <property type="nucleotide sequence ID" value="NC_011894.1"/>
</dbReference>
<dbReference type="GO" id="GO:0005829">
    <property type="term" value="C:cytosol"/>
    <property type="evidence" value="ECO:0007669"/>
    <property type="project" value="TreeGrafter"/>
</dbReference>
<organism evidence="5 6">
    <name type="scientific">Methylobacterium nodulans (strain LMG 21967 / CNCM I-2342 / ORS 2060)</name>
    <dbReference type="NCBI Taxonomy" id="460265"/>
    <lineage>
        <taxon>Bacteria</taxon>
        <taxon>Pseudomonadati</taxon>
        <taxon>Pseudomonadota</taxon>
        <taxon>Alphaproteobacteria</taxon>
        <taxon>Hyphomicrobiales</taxon>
        <taxon>Methylobacteriaceae</taxon>
        <taxon>Methylobacterium</taxon>
    </lineage>
</organism>
<dbReference type="Pfam" id="PF00072">
    <property type="entry name" value="Response_reg"/>
    <property type="match status" value="1"/>
</dbReference>
<dbReference type="HOGENOM" id="CLU_1376773_0_0_5"/>
<dbReference type="InterPro" id="IPR039420">
    <property type="entry name" value="WalR-like"/>
</dbReference>
<dbReference type="SMART" id="SM00448">
    <property type="entry name" value="REC"/>
    <property type="match status" value="1"/>
</dbReference>
<dbReference type="GO" id="GO:0032993">
    <property type="term" value="C:protein-DNA complex"/>
    <property type="evidence" value="ECO:0007669"/>
    <property type="project" value="TreeGrafter"/>
</dbReference>
<gene>
    <name evidence="5" type="ordered locus">Mnod_2539</name>
</gene>
<keyword evidence="6" id="KW-1185">Reference proteome</keyword>
<keyword evidence="2" id="KW-0597">Phosphoprotein</keyword>
<evidence type="ECO:0000256" key="2">
    <source>
        <dbReference type="PROSITE-ProRule" id="PRU00169"/>
    </source>
</evidence>
<dbReference type="GO" id="GO:0006355">
    <property type="term" value="P:regulation of DNA-templated transcription"/>
    <property type="evidence" value="ECO:0007669"/>
    <property type="project" value="TreeGrafter"/>
</dbReference>
<evidence type="ECO:0000259" key="4">
    <source>
        <dbReference type="PROSITE" id="PS50110"/>
    </source>
</evidence>
<sequence length="198" mass="21231">MLTFIVDDNPDDRLIILHQLRGELAHATAVEIGTAEELDAAFAHHRPSLVITDLALGWGTGIDVLQRTKSQHPACPVIMFTGAGDEQAAVEAMKMGLDDYVVKDPRRLSRLRQAIRDIADRGGRSAQAQTPAASPDYPPGGELLRRVRDQVQDVAQSLAGASGLSGGAQDERIGLITAKISDVLEELDAAMAQPHPET</sequence>
<dbReference type="eggNOG" id="COG2204">
    <property type="taxonomic scope" value="Bacteria"/>
</dbReference>
<dbReference type="InterPro" id="IPR001789">
    <property type="entry name" value="Sig_transdc_resp-reg_receiver"/>
</dbReference>
<dbReference type="CDD" id="cd00156">
    <property type="entry name" value="REC"/>
    <property type="match status" value="1"/>
</dbReference>
<dbReference type="KEGG" id="mno:Mnod_2539"/>
<name>B8ICU4_METNO</name>
<feature type="region of interest" description="Disordered" evidence="3">
    <location>
        <begin position="120"/>
        <end position="141"/>
    </location>
</feature>